<dbReference type="PROSITE" id="PS51257">
    <property type="entry name" value="PROKAR_LIPOPROTEIN"/>
    <property type="match status" value="1"/>
</dbReference>
<dbReference type="RefSeq" id="WP_097785399.1">
    <property type="nucleotide sequence ID" value="NZ_NMTW01000030.1"/>
</dbReference>
<name>A0A2A7A9E9_9FIRM</name>
<evidence type="ECO:0000313" key="2">
    <source>
        <dbReference type="EMBL" id="PDX75766.1"/>
    </source>
</evidence>
<evidence type="ECO:0000256" key="1">
    <source>
        <dbReference type="SAM" id="SignalP"/>
    </source>
</evidence>
<dbReference type="Proteomes" id="UP000220157">
    <property type="component" value="Unassembled WGS sequence"/>
</dbReference>
<sequence length="170" mass="18343">MKLFKKLAAAVLVAALALMMVGCGSKTGLAQQVKNAFSDTAVIMRDKQATDSKELDALAAKLLTEIDKALAESEEGKWPDPNELLNDEEFLKKVGIDPATEAYALSLTRNPSYLSNTMNQAKPFEIAGDLLHRLMQGDLKIGNPELGSKFEFGLAIGTLDGKNCVLMIAK</sequence>
<reference evidence="2 3" key="1">
    <citation type="journal article" date="2017" name="Front. Microbiol.">
        <title>New Insights into the Diversity of the Genus Faecalibacterium.</title>
        <authorList>
            <person name="Benevides L."/>
            <person name="Burman S."/>
            <person name="Martin R."/>
            <person name="Robert V."/>
            <person name="Thomas M."/>
            <person name="Miquel S."/>
            <person name="Chain F."/>
            <person name="Sokol H."/>
            <person name="Bermudez-Humaran L.G."/>
            <person name="Morrison M."/>
            <person name="Langella P."/>
            <person name="Azevedo V.A."/>
            <person name="Chatel J.M."/>
            <person name="Soares S."/>
        </authorList>
    </citation>
    <scope>NUCLEOTIDE SEQUENCE [LARGE SCALE GENOMIC DNA]</scope>
    <source>
        <strain evidence="2 3">CNCM I 4573</strain>
    </source>
</reference>
<feature type="signal peptide" evidence="1">
    <location>
        <begin position="1"/>
        <end position="30"/>
    </location>
</feature>
<keyword evidence="1" id="KW-0732">Signal</keyword>
<dbReference type="EMBL" id="NMTW01000030">
    <property type="protein sequence ID" value="PDX75766.1"/>
    <property type="molecule type" value="Genomic_DNA"/>
</dbReference>
<evidence type="ECO:0000313" key="3">
    <source>
        <dbReference type="Proteomes" id="UP000220157"/>
    </source>
</evidence>
<protein>
    <submittedName>
        <fullName evidence="2">Uncharacterized protein</fullName>
    </submittedName>
</protein>
<feature type="chain" id="PRO_5013355050" evidence="1">
    <location>
        <begin position="31"/>
        <end position="170"/>
    </location>
</feature>
<comment type="caution">
    <text evidence="2">The sequence shown here is derived from an EMBL/GenBank/DDBJ whole genome shotgun (WGS) entry which is preliminary data.</text>
</comment>
<gene>
    <name evidence="2" type="ORF">CGS56_07190</name>
</gene>
<dbReference type="AlphaFoldDB" id="A0A2A7A9E9"/>
<accession>A0A2A7A9E9</accession>
<organism evidence="2 3">
    <name type="scientific">Faecalibacterium prausnitzii</name>
    <dbReference type="NCBI Taxonomy" id="853"/>
    <lineage>
        <taxon>Bacteria</taxon>
        <taxon>Bacillati</taxon>
        <taxon>Bacillota</taxon>
        <taxon>Clostridia</taxon>
        <taxon>Eubacteriales</taxon>
        <taxon>Oscillospiraceae</taxon>
        <taxon>Faecalibacterium</taxon>
    </lineage>
</organism>
<proteinExistence type="predicted"/>